<feature type="transmembrane region" description="Helical" evidence="1">
    <location>
        <begin position="96"/>
        <end position="115"/>
    </location>
</feature>
<reference evidence="3" key="2">
    <citation type="submission" date="2020-10" db="UniProtKB">
        <authorList>
            <consortium name="WormBaseParasite"/>
        </authorList>
    </citation>
    <scope>IDENTIFICATION</scope>
</reference>
<evidence type="ECO:0000313" key="2">
    <source>
        <dbReference type="Proteomes" id="UP000492821"/>
    </source>
</evidence>
<keyword evidence="1" id="KW-0812">Transmembrane</keyword>
<keyword evidence="1" id="KW-0472">Membrane</keyword>
<protein>
    <submittedName>
        <fullName evidence="3">Serpentine receptor class gamma</fullName>
    </submittedName>
</protein>
<name>A0A7E4V968_PANRE</name>
<dbReference type="InterPro" id="IPR019428">
    <property type="entry name" value="7TM_GPCR_serpentine_rcpt_Str"/>
</dbReference>
<proteinExistence type="predicted"/>
<evidence type="ECO:0000256" key="1">
    <source>
        <dbReference type="SAM" id="Phobius"/>
    </source>
</evidence>
<keyword evidence="1" id="KW-1133">Transmembrane helix</keyword>
<sequence length="138" mass="15972">MLTTDISHYLYSIIYPISAFSNAVLFVLIWCKSSTAMTGYKKVLYLGCGFNFLYCIYMAIGGHSTRVVNGYYFITHIGVFLNLPLYTIYISYPVELFFIYGCVSNVAVQFLYRYFLICRLVYIDLQAVLTEFVKEIDI</sequence>
<dbReference type="Proteomes" id="UP000492821">
    <property type="component" value="Unassembled WGS sequence"/>
</dbReference>
<accession>A0A7E4V968</accession>
<organism evidence="2 3">
    <name type="scientific">Panagrellus redivivus</name>
    <name type="common">Microworm</name>
    <dbReference type="NCBI Taxonomy" id="6233"/>
    <lineage>
        <taxon>Eukaryota</taxon>
        <taxon>Metazoa</taxon>
        <taxon>Ecdysozoa</taxon>
        <taxon>Nematoda</taxon>
        <taxon>Chromadorea</taxon>
        <taxon>Rhabditida</taxon>
        <taxon>Tylenchina</taxon>
        <taxon>Panagrolaimomorpha</taxon>
        <taxon>Panagrolaimoidea</taxon>
        <taxon>Panagrolaimidae</taxon>
        <taxon>Panagrellus</taxon>
    </lineage>
</organism>
<dbReference type="WBParaSite" id="Pan_g1814.t1">
    <property type="protein sequence ID" value="Pan_g1814.t1"/>
    <property type="gene ID" value="Pan_g1814"/>
</dbReference>
<feature type="transmembrane region" description="Helical" evidence="1">
    <location>
        <begin position="12"/>
        <end position="31"/>
    </location>
</feature>
<evidence type="ECO:0000313" key="3">
    <source>
        <dbReference type="WBParaSite" id="Pan_g1814.t1"/>
    </source>
</evidence>
<dbReference type="AlphaFoldDB" id="A0A7E4V968"/>
<keyword evidence="2" id="KW-1185">Reference proteome</keyword>
<feature type="transmembrane region" description="Helical" evidence="1">
    <location>
        <begin position="43"/>
        <end position="64"/>
    </location>
</feature>
<dbReference type="Pfam" id="PF10326">
    <property type="entry name" value="7TM_GPCR_Str"/>
    <property type="match status" value="1"/>
</dbReference>
<feature type="transmembrane region" description="Helical" evidence="1">
    <location>
        <begin position="70"/>
        <end position="89"/>
    </location>
</feature>
<reference evidence="2" key="1">
    <citation type="journal article" date="2013" name="Genetics">
        <title>The draft genome and transcriptome of Panagrellus redivivus are shaped by the harsh demands of a free-living lifestyle.</title>
        <authorList>
            <person name="Srinivasan J."/>
            <person name="Dillman A.R."/>
            <person name="Macchietto M.G."/>
            <person name="Heikkinen L."/>
            <person name="Lakso M."/>
            <person name="Fracchia K.M."/>
            <person name="Antoshechkin I."/>
            <person name="Mortazavi A."/>
            <person name="Wong G."/>
            <person name="Sternberg P.W."/>
        </authorList>
    </citation>
    <scope>NUCLEOTIDE SEQUENCE [LARGE SCALE GENOMIC DNA]</scope>
    <source>
        <strain evidence="2">MT8872</strain>
    </source>
</reference>